<organism evidence="1 2">
    <name type="scientific">Kaistella treverensis</name>
    <dbReference type="NCBI Taxonomy" id="631455"/>
    <lineage>
        <taxon>Bacteria</taxon>
        <taxon>Pseudomonadati</taxon>
        <taxon>Bacteroidota</taxon>
        <taxon>Flavobacteriia</taxon>
        <taxon>Flavobacteriales</taxon>
        <taxon>Weeksellaceae</taxon>
        <taxon>Chryseobacterium group</taxon>
        <taxon>Kaistella</taxon>
    </lineage>
</organism>
<accession>A0A1I3LPT3</accession>
<proteinExistence type="predicted"/>
<dbReference type="Gene3D" id="3.30.300.20">
    <property type="match status" value="1"/>
</dbReference>
<dbReference type="InterPro" id="IPR036102">
    <property type="entry name" value="OsmC/Ohrsf"/>
</dbReference>
<dbReference type="InterPro" id="IPR015946">
    <property type="entry name" value="KH_dom-like_a/b"/>
</dbReference>
<dbReference type="SUPFAM" id="SSF82784">
    <property type="entry name" value="OsmC-like"/>
    <property type="match status" value="1"/>
</dbReference>
<dbReference type="RefSeq" id="WP_039342057.1">
    <property type="nucleotide sequence ID" value="NZ_FORQ01000002.1"/>
</dbReference>
<evidence type="ECO:0000313" key="1">
    <source>
        <dbReference type="EMBL" id="SFI86727.1"/>
    </source>
</evidence>
<dbReference type="Proteomes" id="UP000242560">
    <property type="component" value="Unassembled WGS sequence"/>
</dbReference>
<name>A0A1I3LPT3_9FLAO</name>
<dbReference type="AlphaFoldDB" id="A0A1I3LPT3"/>
<evidence type="ECO:0000313" key="2">
    <source>
        <dbReference type="Proteomes" id="UP000242560"/>
    </source>
</evidence>
<gene>
    <name evidence="1" type="ORF">SAMN05421638_1265</name>
</gene>
<dbReference type="Pfam" id="PF02566">
    <property type="entry name" value="OsmC"/>
    <property type="match status" value="1"/>
</dbReference>
<sequence length="135" mass="14787">MTSTITYLGDKKIVSKHEKSGAEIITCAPVREGGTSEMFSPSDLFGISLGQSMLMAVAVLGKERGIDITGAKCDLKKSTHPQPKRIGTIFCIVRFPGNYTENEKKFIEETALNCPVALSIHPNVQRTVLFEYGHL</sequence>
<dbReference type="InterPro" id="IPR003718">
    <property type="entry name" value="OsmC/Ohr_fam"/>
</dbReference>
<protein>
    <submittedName>
        <fullName evidence="1">Uncharacterized OsmC-related protein</fullName>
    </submittedName>
</protein>
<dbReference type="EMBL" id="FORQ01000002">
    <property type="protein sequence ID" value="SFI86727.1"/>
    <property type="molecule type" value="Genomic_DNA"/>
</dbReference>
<keyword evidence="2" id="KW-1185">Reference proteome</keyword>
<reference evidence="2" key="1">
    <citation type="submission" date="2016-10" db="EMBL/GenBank/DDBJ databases">
        <authorList>
            <person name="Varghese N."/>
            <person name="Submissions S."/>
        </authorList>
    </citation>
    <scope>NUCLEOTIDE SEQUENCE [LARGE SCALE GENOMIC DNA]</scope>
    <source>
        <strain evidence="2">DSM 22251</strain>
    </source>
</reference>